<keyword evidence="1" id="KW-0479">Metal-binding</keyword>
<organism evidence="5 6">
    <name type="scientific">Pieris brassicae</name>
    <name type="common">White butterfly</name>
    <name type="synonym">Large white butterfly</name>
    <dbReference type="NCBI Taxonomy" id="7116"/>
    <lineage>
        <taxon>Eukaryota</taxon>
        <taxon>Metazoa</taxon>
        <taxon>Ecdysozoa</taxon>
        <taxon>Arthropoda</taxon>
        <taxon>Hexapoda</taxon>
        <taxon>Insecta</taxon>
        <taxon>Pterygota</taxon>
        <taxon>Neoptera</taxon>
        <taxon>Endopterygota</taxon>
        <taxon>Lepidoptera</taxon>
        <taxon>Glossata</taxon>
        <taxon>Ditrysia</taxon>
        <taxon>Papilionoidea</taxon>
        <taxon>Pieridae</taxon>
        <taxon>Pierinae</taxon>
        <taxon>Pieris</taxon>
    </lineage>
</organism>
<keyword evidence="6" id="KW-1185">Reference proteome</keyword>
<dbReference type="EMBL" id="CALOZG010000011">
    <property type="protein sequence ID" value="CAH4030760.1"/>
    <property type="molecule type" value="Genomic_DNA"/>
</dbReference>
<dbReference type="SMART" id="SM01328">
    <property type="entry name" value="zf-3CxxC"/>
    <property type="match status" value="1"/>
</dbReference>
<keyword evidence="3" id="KW-0862">Zinc</keyword>
<dbReference type="GO" id="GO:0008270">
    <property type="term" value="F:zinc ion binding"/>
    <property type="evidence" value="ECO:0007669"/>
    <property type="project" value="UniProtKB-KW"/>
</dbReference>
<keyword evidence="2" id="KW-0863">Zinc-finger</keyword>
<reference evidence="5" key="1">
    <citation type="submission" date="2022-05" db="EMBL/GenBank/DDBJ databases">
        <authorList>
            <person name="Okamura Y."/>
        </authorList>
    </citation>
    <scope>NUCLEOTIDE SEQUENCE</scope>
</reference>
<evidence type="ECO:0000256" key="3">
    <source>
        <dbReference type="ARBA" id="ARBA00022833"/>
    </source>
</evidence>
<evidence type="ECO:0000313" key="6">
    <source>
        <dbReference type="Proteomes" id="UP001152562"/>
    </source>
</evidence>
<protein>
    <recommendedName>
        <fullName evidence="4">3CxxC-type domain-containing protein</fullName>
    </recommendedName>
</protein>
<accession>A0A9P0TK80</accession>
<dbReference type="Pfam" id="PF23490">
    <property type="entry name" value="ZCCHC24_C"/>
    <property type="match status" value="1"/>
</dbReference>
<dbReference type="AlphaFoldDB" id="A0A9P0TK80"/>
<dbReference type="InterPro" id="IPR033446">
    <property type="entry name" value="ZCCHC24_Znf-3CxxC"/>
</dbReference>
<evidence type="ECO:0000256" key="1">
    <source>
        <dbReference type="ARBA" id="ARBA00022723"/>
    </source>
</evidence>
<evidence type="ECO:0000256" key="2">
    <source>
        <dbReference type="ARBA" id="ARBA00022771"/>
    </source>
</evidence>
<feature type="domain" description="3CxxC-type" evidence="4">
    <location>
        <begin position="58"/>
        <end position="124"/>
    </location>
</feature>
<evidence type="ECO:0000259" key="4">
    <source>
        <dbReference type="SMART" id="SM01328"/>
    </source>
</evidence>
<dbReference type="InterPro" id="IPR057809">
    <property type="entry name" value="ZCCHC24_C"/>
</dbReference>
<dbReference type="Proteomes" id="UP001152562">
    <property type="component" value="Unassembled WGS sequence"/>
</dbReference>
<dbReference type="OrthoDB" id="6943740at2759"/>
<comment type="caution">
    <text evidence="5">The sequence shown here is derived from an EMBL/GenBank/DDBJ whole genome shotgun (WGS) entry which is preliminary data.</text>
</comment>
<dbReference type="Pfam" id="PF17180">
    <property type="entry name" value="Zn_ribbon_3CxxC_2"/>
    <property type="match status" value="1"/>
</dbReference>
<dbReference type="InterPro" id="IPR027377">
    <property type="entry name" value="ZAR1/RTP1-5-like_Znf-3CxxC"/>
</dbReference>
<gene>
    <name evidence="5" type="ORF">PIBRA_LOCUS7371</name>
</gene>
<name>A0A9P0TK80_PIEBR</name>
<sequence>MGCFWSDENHETCRHCNRKAVNNLVIVNECCQICHEWVTRRESSGRTGFQKRSNSKGPYYGEYKCRSCGRYWNSRLCWPKSYQICKRCKIQVYAYNYRELCNSDLSKNENKEHASELCQKCKELGHYCGFTRNKQKSFKNF</sequence>
<proteinExistence type="predicted"/>
<evidence type="ECO:0000313" key="5">
    <source>
        <dbReference type="EMBL" id="CAH4030760.1"/>
    </source>
</evidence>